<feature type="transmembrane region" description="Helical" evidence="5">
    <location>
        <begin position="235"/>
        <end position="257"/>
    </location>
</feature>
<comment type="subcellular location">
    <subcellularLocation>
        <location evidence="1">Membrane</location>
        <topology evidence="1">Multi-pass membrane protein</topology>
    </subcellularLocation>
</comment>
<keyword evidence="4 5" id="KW-0472">Membrane</keyword>
<accession>A0A4R2IQX1</accession>
<dbReference type="InterPro" id="IPR052946">
    <property type="entry name" value="Alkaline_pH_Ca-Antiporter"/>
</dbReference>
<evidence type="ECO:0000313" key="7">
    <source>
        <dbReference type="EMBL" id="TCO46378.1"/>
    </source>
</evidence>
<keyword evidence="3 5" id="KW-1133">Transmembrane helix</keyword>
<dbReference type="Pfam" id="PF01699">
    <property type="entry name" value="Na_Ca_ex"/>
    <property type="match status" value="2"/>
</dbReference>
<evidence type="ECO:0000259" key="6">
    <source>
        <dbReference type="Pfam" id="PF01699"/>
    </source>
</evidence>
<protein>
    <submittedName>
        <fullName evidence="7">Ca2+:H+ antiporter</fullName>
    </submittedName>
</protein>
<organism evidence="7 8">
    <name type="scientific">Kribbella antiqua</name>
    <dbReference type="NCBI Taxonomy" id="2512217"/>
    <lineage>
        <taxon>Bacteria</taxon>
        <taxon>Bacillati</taxon>
        <taxon>Actinomycetota</taxon>
        <taxon>Actinomycetes</taxon>
        <taxon>Propionibacteriales</taxon>
        <taxon>Kribbellaceae</taxon>
        <taxon>Kribbella</taxon>
    </lineage>
</organism>
<dbReference type="EMBL" id="SLWR01000007">
    <property type="protein sequence ID" value="TCO46378.1"/>
    <property type="molecule type" value="Genomic_DNA"/>
</dbReference>
<evidence type="ECO:0000256" key="1">
    <source>
        <dbReference type="ARBA" id="ARBA00004141"/>
    </source>
</evidence>
<proteinExistence type="predicted"/>
<feature type="transmembrane region" description="Helical" evidence="5">
    <location>
        <begin position="12"/>
        <end position="28"/>
    </location>
</feature>
<sequence length="383" mass="39664">MTDTVVHGMPRWSLAVPPLALVVLLLSWGRDLGAVLLILVCAGLGAAVIAAVHHAEVVAHRVGEPFGTLILALAVTIIEVALIVTLMASGGDKASSLARDTVFAAVMITCNGILGLSLVVGSLRHGTQEFRVRASNSALAVMTALVTLSLVLPTFTTSAPGPQFSTAQLAFAGVTSLVMYGVFVFVQTIRHRDYFLPVLSSTPEVRRHRDLEDAPATVVEEDDDEEHASAPSTKVALISLGLLFVCLISVVGLAKTVSPKLESAVESAGAPLAVVGVVIALLVLLPETVAAVRAALRNRLQTSVNLALGSALASIGLTIPAIAIASIWLSGPLVLGLGGKEMVLFALTVVTSMLTLATGRATLLQGAVHLMVFSAFLFLAVSP</sequence>
<keyword evidence="2 5" id="KW-0812">Transmembrane</keyword>
<reference evidence="7 8" key="1">
    <citation type="journal article" date="2015" name="Stand. Genomic Sci.">
        <title>Genomic Encyclopedia of Bacterial and Archaeal Type Strains, Phase III: the genomes of soil and plant-associated and newly described type strains.</title>
        <authorList>
            <person name="Whitman W.B."/>
            <person name="Woyke T."/>
            <person name="Klenk H.P."/>
            <person name="Zhou Y."/>
            <person name="Lilburn T.G."/>
            <person name="Beck B.J."/>
            <person name="De Vos P."/>
            <person name="Vandamme P."/>
            <person name="Eisen J.A."/>
            <person name="Garrity G."/>
            <person name="Hugenholtz P."/>
            <person name="Kyrpides N.C."/>
        </authorList>
    </citation>
    <scope>NUCLEOTIDE SEQUENCE [LARGE SCALE GENOMIC DNA]</scope>
    <source>
        <strain evidence="7 8">VKM Ac-2541</strain>
    </source>
</reference>
<dbReference type="Proteomes" id="UP000295573">
    <property type="component" value="Unassembled WGS sequence"/>
</dbReference>
<feature type="transmembrane region" description="Helical" evidence="5">
    <location>
        <begin position="102"/>
        <end position="123"/>
    </location>
</feature>
<evidence type="ECO:0000256" key="5">
    <source>
        <dbReference type="SAM" id="Phobius"/>
    </source>
</evidence>
<keyword evidence="8" id="KW-1185">Reference proteome</keyword>
<feature type="domain" description="Sodium/calcium exchanger membrane region" evidence="6">
    <location>
        <begin position="34"/>
        <end position="188"/>
    </location>
</feature>
<feature type="domain" description="Sodium/calcium exchanger membrane region" evidence="6">
    <location>
        <begin position="239"/>
        <end position="380"/>
    </location>
</feature>
<dbReference type="AlphaFoldDB" id="A0A4R2IQX1"/>
<dbReference type="GO" id="GO:0005886">
    <property type="term" value="C:plasma membrane"/>
    <property type="evidence" value="ECO:0007669"/>
    <property type="project" value="TreeGrafter"/>
</dbReference>
<dbReference type="GO" id="GO:0015385">
    <property type="term" value="F:sodium:proton antiporter activity"/>
    <property type="evidence" value="ECO:0007669"/>
    <property type="project" value="TreeGrafter"/>
</dbReference>
<dbReference type="PANTHER" id="PTHR37958:SF1">
    <property type="entry name" value="SODIUM-POTASSIUM_PROTON ANTIPORTER CHAA"/>
    <property type="match status" value="1"/>
</dbReference>
<dbReference type="OrthoDB" id="3531445at2"/>
<feature type="transmembrane region" description="Helical" evidence="5">
    <location>
        <begin position="167"/>
        <end position="186"/>
    </location>
</feature>
<dbReference type="GO" id="GO:0015386">
    <property type="term" value="F:potassium:proton antiporter activity"/>
    <property type="evidence" value="ECO:0007669"/>
    <property type="project" value="TreeGrafter"/>
</dbReference>
<dbReference type="InterPro" id="IPR004837">
    <property type="entry name" value="NaCa_Exmemb"/>
</dbReference>
<gene>
    <name evidence="7" type="ORF">EV646_107403</name>
</gene>
<feature type="transmembrane region" description="Helical" evidence="5">
    <location>
        <begin position="334"/>
        <end position="356"/>
    </location>
</feature>
<evidence type="ECO:0000256" key="3">
    <source>
        <dbReference type="ARBA" id="ARBA00022989"/>
    </source>
</evidence>
<feature type="transmembrane region" description="Helical" evidence="5">
    <location>
        <begin position="34"/>
        <end position="54"/>
    </location>
</feature>
<evidence type="ECO:0000256" key="2">
    <source>
        <dbReference type="ARBA" id="ARBA00022692"/>
    </source>
</evidence>
<feature type="transmembrane region" description="Helical" evidence="5">
    <location>
        <begin position="304"/>
        <end position="328"/>
    </location>
</feature>
<comment type="caution">
    <text evidence="7">The sequence shown here is derived from an EMBL/GenBank/DDBJ whole genome shotgun (WGS) entry which is preliminary data.</text>
</comment>
<name>A0A4R2IQX1_9ACTN</name>
<dbReference type="PANTHER" id="PTHR37958">
    <property type="entry name" value="SODIUM-POTASSIUM/PROTON ANTIPORTER CHAA"/>
    <property type="match status" value="1"/>
</dbReference>
<feature type="transmembrane region" description="Helical" evidence="5">
    <location>
        <begin position="269"/>
        <end position="292"/>
    </location>
</feature>
<dbReference type="RefSeq" id="WP_132151432.1">
    <property type="nucleotide sequence ID" value="NZ_SLWR01000007.1"/>
</dbReference>
<feature type="transmembrane region" description="Helical" evidence="5">
    <location>
        <begin position="66"/>
        <end position="90"/>
    </location>
</feature>
<evidence type="ECO:0000313" key="8">
    <source>
        <dbReference type="Proteomes" id="UP000295573"/>
    </source>
</evidence>
<evidence type="ECO:0000256" key="4">
    <source>
        <dbReference type="ARBA" id="ARBA00023136"/>
    </source>
</evidence>
<feature type="transmembrane region" description="Helical" evidence="5">
    <location>
        <begin position="135"/>
        <end position="155"/>
    </location>
</feature>